<organism evidence="2">
    <name type="scientific">Puccinia triticina (isolate 1-1 / race 1 (BBBD))</name>
    <name type="common">Brown leaf rust fungus</name>
    <dbReference type="NCBI Taxonomy" id="630390"/>
    <lineage>
        <taxon>Eukaryota</taxon>
        <taxon>Fungi</taxon>
        <taxon>Dikarya</taxon>
        <taxon>Basidiomycota</taxon>
        <taxon>Pucciniomycotina</taxon>
        <taxon>Pucciniomycetes</taxon>
        <taxon>Pucciniales</taxon>
        <taxon>Pucciniaceae</taxon>
        <taxon>Puccinia</taxon>
    </lineage>
</organism>
<dbReference type="Proteomes" id="UP000005240">
    <property type="component" value="Unassembled WGS sequence"/>
</dbReference>
<reference evidence="2" key="1">
    <citation type="submission" date="2009-11" db="EMBL/GenBank/DDBJ databases">
        <authorList>
            <consortium name="The Broad Institute Genome Sequencing Platform"/>
            <person name="Ward D."/>
            <person name="Feldgarden M."/>
            <person name="Earl A."/>
            <person name="Young S.K."/>
            <person name="Zeng Q."/>
            <person name="Koehrsen M."/>
            <person name="Alvarado L."/>
            <person name="Berlin A."/>
            <person name="Bochicchio J."/>
            <person name="Borenstein D."/>
            <person name="Chapman S.B."/>
            <person name="Chen Z."/>
            <person name="Engels R."/>
            <person name="Freedman E."/>
            <person name="Gellesch M."/>
            <person name="Goldberg J."/>
            <person name="Griggs A."/>
            <person name="Gujja S."/>
            <person name="Heilman E."/>
            <person name="Heiman D."/>
            <person name="Hepburn T."/>
            <person name="Howarth C."/>
            <person name="Jen D."/>
            <person name="Larson L."/>
            <person name="Lewis B."/>
            <person name="Mehta T."/>
            <person name="Park D."/>
            <person name="Pearson M."/>
            <person name="Roberts A."/>
            <person name="Saif S."/>
            <person name="Shea T."/>
            <person name="Shenoy N."/>
            <person name="Sisk P."/>
            <person name="Stolte C."/>
            <person name="Sykes S."/>
            <person name="Thomson T."/>
            <person name="Walk T."/>
            <person name="White J."/>
            <person name="Yandava C."/>
            <person name="Izard J."/>
            <person name="Baranova O.V."/>
            <person name="Blanton J.M."/>
            <person name="Tanner A.C."/>
            <person name="Dewhirst F.E."/>
            <person name="Haas B."/>
            <person name="Nusbaum C."/>
            <person name="Birren B."/>
        </authorList>
    </citation>
    <scope>NUCLEOTIDE SEQUENCE [LARGE SCALE GENOMIC DNA]</scope>
    <source>
        <strain evidence="2">1-1 BBBD Race 1</strain>
    </source>
</reference>
<dbReference type="InterPro" id="IPR036047">
    <property type="entry name" value="F-box-like_dom_sf"/>
</dbReference>
<dbReference type="SUPFAM" id="SSF50978">
    <property type="entry name" value="WD40 repeat-like"/>
    <property type="match status" value="1"/>
</dbReference>
<feature type="domain" description="F-box" evidence="1">
    <location>
        <begin position="21"/>
        <end position="67"/>
    </location>
</feature>
<dbReference type="Pfam" id="PF12937">
    <property type="entry name" value="F-box-like"/>
    <property type="match status" value="1"/>
</dbReference>
<dbReference type="Gene3D" id="2.130.10.10">
    <property type="entry name" value="YVTN repeat-like/Quinoprotein amine dehydrogenase"/>
    <property type="match status" value="1"/>
</dbReference>
<dbReference type="GO" id="GO:0005737">
    <property type="term" value="C:cytoplasm"/>
    <property type="evidence" value="ECO:0007669"/>
    <property type="project" value="TreeGrafter"/>
</dbReference>
<evidence type="ECO:0000259" key="1">
    <source>
        <dbReference type="PROSITE" id="PS50181"/>
    </source>
</evidence>
<dbReference type="STRING" id="630390.A0A180GXY3"/>
<reference evidence="3" key="4">
    <citation type="submission" date="2025-05" db="UniProtKB">
        <authorList>
            <consortium name="EnsemblFungi"/>
        </authorList>
    </citation>
    <scope>IDENTIFICATION</scope>
    <source>
        <strain evidence="3">isolate 1-1 / race 1 (BBBD)</strain>
    </source>
</reference>
<dbReference type="SMART" id="SM00256">
    <property type="entry name" value="FBOX"/>
    <property type="match status" value="1"/>
</dbReference>
<dbReference type="OrthoDB" id="3219396at2759"/>
<dbReference type="SUPFAM" id="SSF81383">
    <property type="entry name" value="F-box domain"/>
    <property type="match status" value="1"/>
</dbReference>
<keyword evidence="4" id="KW-1185">Reference proteome</keyword>
<dbReference type="Gene3D" id="1.20.1280.50">
    <property type="match status" value="1"/>
</dbReference>
<dbReference type="InterPro" id="IPR015943">
    <property type="entry name" value="WD40/YVTN_repeat-like_dom_sf"/>
</dbReference>
<dbReference type="GO" id="GO:0019005">
    <property type="term" value="C:SCF ubiquitin ligase complex"/>
    <property type="evidence" value="ECO:0007669"/>
    <property type="project" value="TreeGrafter"/>
</dbReference>
<dbReference type="InterPro" id="IPR001680">
    <property type="entry name" value="WD40_rpt"/>
</dbReference>
<reference evidence="2" key="2">
    <citation type="submission" date="2016-05" db="EMBL/GenBank/DDBJ databases">
        <title>Comparative analysis highlights variable genome content of wheat rusts and divergence of the mating loci.</title>
        <authorList>
            <person name="Cuomo C.A."/>
            <person name="Bakkeren G."/>
            <person name="Szabo L."/>
            <person name="Khalil H."/>
            <person name="Joly D."/>
            <person name="Goldberg J."/>
            <person name="Young S."/>
            <person name="Zeng Q."/>
            <person name="Fellers J."/>
        </authorList>
    </citation>
    <scope>NUCLEOTIDE SEQUENCE [LARGE SCALE GENOMIC DNA]</scope>
    <source>
        <strain evidence="2">1-1 BBBD Race 1</strain>
    </source>
</reference>
<dbReference type="EMBL" id="ADAS02000014">
    <property type="protein sequence ID" value="OAV97198.1"/>
    <property type="molecule type" value="Genomic_DNA"/>
</dbReference>
<name>A0A180GXY3_PUCT1</name>
<dbReference type="AlphaFoldDB" id="A0A180GXY3"/>
<sequence>MSSSPSHQNPPAAYLLRPITSPHIEKLSEETLLEILSYLSVSELLTASRISQRFNRLCDEPQLWRRIYHSLFTVDRLKHPFSPALDQRLRGSIESRSSRIPLDRKGKRKLSEATIDGQSHLGHTWKTLCRISLNWRRGSAGLTRITPVIDQSDSPSTSSQALTTNVLHRSQDSQNPTPNTIVRFHRSLLFIARKSRSSESLPTVYVYNLQNDFNHQQQKKSVLVGNLSPTEEAQDTSLLVGQGVTEISIDESCDGNSDTPQTVKTTVLISVFYTTGLFTLYEINLPSVALDTAYPAALDFQEVGSFQPSMTTKSSSSSKINHEIVEIAKFHFPLLVTCSVDFHLKFFRLSWSSTTAQSKRRLQIVKLPLDMQNHSCYWPLSLNLKRSEPLSERFQMTIAYPMPFYPSAWTVGMQEFDFEITTSRSSTSSSSLQMNTNRFITALQHPQDKDRRPMAGLSLGEIVIGIQQAAENVIVGRSDNTIDCFRLAPVSENSADPRKKRLLCSKTLFGHTSRIGSISVDESGRCVSGAMDGVKVWEGSEAVDVRSVESPTSAVETRRVGWIGSDSEKIVSLWIWEDLDSHGKTARLNEEVRVLSFI</sequence>
<accession>A0A180GXY3</accession>
<dbReference type="GO" id="GO:0031146">
    <property type="term" value="P:SCF-dependent proteasomal ubiquitin-dependent protein catabolic process"/>
    <property type="evidence" value="ECO:0007669"/>
    <property type="project" value="TreeGrafter"/>
</dbReference>
<reference evidence="3 4" key="3">
    <citation type="journal article" date="2017" name="G3 (Bethesda)">
        <title>Comparative analysis highlights variable genome content of wheat rusts and divergence of the mating loci.</title>
        <authorList>
            <person name="Cuomo C.A."/>
            <person name="Bakkeren G."/>
            <person name="Khalil H.B."/>
            <person name="Panwar V."/>
            <person name="Joly D."/>
            <person name="Linning R."/>
            <person name="Sakthikumar S."/>
            <person name="Song X."/>
            <person name="Adiconis X."/>
            <person name="Fan L."/>
            <person name="Goldberg J.M."/>
            <person name="Levin J.Z."/>
            <person name="Young S."/>
            <person name="Zeng Q."/>
            <person name="Anikster Y."/>
            <person name="Bruce M."/>
            <person name="Wang M."/>
            <person name="Yin C."/>
            <person name="McCallum B."/>
            <person name="Szabo L.J."/>
            <person name="Hulbert S."/>
            <person name="Chen X."/>
            <person name="Fellers J.P."/>
        </authorList>
    </citation>
    <scope>NUCLEOTIDE SEQUENCE</scope>
    <source>
        <strain evidence="4">Isolate 1-1 / race 1 (BBBD)</strain>
        <strain evidence="3">isolate 1-1 / race 1 (BBBD)</strain>
    </source>
</reference>
<evidence type="ECO:0000313" key="2">
    <source>
        <dbReference type="EMBL" id="OAV97198.1"/>
    </source>
</evidence>
<dbReference type="PANTHER" id="PTHR12874:SF9">
    <property type="entry name" value="F-BOX ONLY PROTEIN 48"/>
    <property type="match status" value="1"/>
</dbReference>
<protein>
    <submittedName>
        <fullName evidence="3">F-box domain-containing protein</fullName>
    </submittedName>
</protein>
<evidence type="ECO:0000313" key="3">
    <source>
        <dbReference type="EnsemblFungi" id="PTTG_26077-t43_1-p1"/>
    </source>
</evidence>
<dbReference type="SMART" id="SM00320">
    <property type="entry name" value="WD40"/>
    <property type="match status" value="2"/>
</dbReference>
<dbReference type="PANTHER" id="PTHR12874">
    <property type="entry name" value="F-BOX ONLY PROTEIN 48-RELATED"/>
    <property type="match status" value="1"/>
</dbReference>
<dbReference type="VEuPathDB" id="FungiDB:PTTG_26077"/>
<dbReference type="EnsemblFungi" id="PTTG_26077-t43_1">
    <property type="protein sequence ID" value="PTTG_26077-t43_1-p1"/>
    <property type="gene ID" value="PTTG_26077"/>
</dbReference>
<dbReference type="Pfam" id="PF25499">
    <property type="entry name" value="Beta-prop_pof12"/>
    <property type="match status" value="1"/>
</dbReference>
<dbReference type="PROSITE" id="PS50181">
    <property type="entry name" value="FBOX"/>
    <property type="match status" value="1"/>
</dbReference>
<dbReference type="InterPro" id="IPR036322">
    <property type="entry name" value="WD40_repeat_dom_sf"/>
</dbReference>
<evidence type="ECO:0000313" key="4">
    <source>
        <dbReference type="Proteomes" id="UP000005240"/>
    </source>
</evidence>
<proteinExistence type="predicted"/>
<gene>
    <name evidence="2" type="ORF">PTTG_26077</name>
</gene>
<dbReference type="InterPro" id="IPR001810">
    <property type="entry name" value="F-box_dom"/>
</dbReference>